<reference evidence="2" key="1">
    <citation type="submission" date="2006-06" db="EMBL/GenBank/DDBJ databases">
        <title>Complete sequence of plasmid of Mycobacterium sp. MCS.</title>
        <authorList>
            <consortium name="US DOE Joint Genome Institute"/>
            <person name="Copeland A."/>
            <person name="Lucas S."/>
            <person name="Lapidus A."/>
            <person name="Barry K."/>
            <person name="Detter J.C."/>
            <person name="Glavina del Rio T."/>
            <person name="Hammon N."/>
            <person name="Israni S."/>
            <person name="Dalin E."/>
            <person name="Tice H."/>
            <person name="Pitluck S."/>
            <person name="Martinez M."/>
            <person name="Schmutz J."/>
            <person name="Larimer F."/>
            <person name="Land M."/>
            <person name="Hauser L."/>
            <person name="Kyrpides N."/>
            <person name="Kim E."/>
            <person name="Miller C.D."/>
            <person name="Hughes J.E."/>
            <person name="Anderson A.J."/>
            <person name="Sims R.C."/>
            <person name="Richardson P."/>
        </authorList>
    </citation>
    <scope>NUCLEOTIDE SEQUENCE [LARGE SCALE GENOMIC DNA]</scope>
    <source>
        <strain evidence="2">MCS</strain>
        <plasmid evidence="2">Plasmid1</plasmid>
    </source>
</reference>
<dbReference type="EMBL" id="CP000385">
    <property type="protein sequence ID" value="ABG11607.1"/>
    <property type="molecule type" value="Genomic_DNA"/>
</dbReference>
<feature type="compositionally biased region" description="Basic residues" evidence="1">
    <location>
        <begin position="203"/>
        <end position="214"/>
    </location>
</feature>
<feature type="compositionally biased region" description="Basic and acidic residues" evidence="1">
    <location>
        <begin position="190"/>
        <end position="202"/>
    </location>
</feature>
<gene>
    <name evidence="2" type="ordered locus">Mmcs_5507</name>
</gene>
<proteinExistence type="predicted"/>
<accession>A0A5Q5BT58</accession>
<protein>
    <submittedName>
        <fullName evidence="2">Uncharacterized protein</fullName>
    </submittedName>
</protein>
<evidence type="ECO:0000256" key="1">
    <source>
        <dbReference type="SAM" id="MobiDB-lite"/>
    </source>
</evidence>
<evidence type="ECO:0000313" key="2">
    <source>
        <dbReference type="EMBL" id="ABG11607.1"/>
    </source>
</evidence>
<keyword evidence="2" id="KW-0614">Plasmid</keyword>
<sequence>MSRYAEYEALAAVGRAYERWVEANTRLAVEMDAAAAQGAAPPVGALEADFTAGLEVTRAVVAFARACPPSGPHVDDLPNAAFVQAMFQAVTPQLQGEIDDLGRAWADWLPAVGRWTPASAQMPPPRPLSAAHSHVLATVDAWWEADQEALRGRLVDMLTEAGGERTGTSFITRDDGELVERTHIEFRPITTESDHPPREPAGRLRRLLRGRRDR</sequence>
<feature type="region of interest" description="Disordered" evidence="1">
    <location>
        <begin position="190"/>
        <end position="214"/>
    </location>
</feature>
<geneLocation type="plasmid" evidence="2">
    <name>Plasmid1</name>
</geneLocation>
<name>A0A5Q5BT58_MYCSS</name>
<organism evidence="2">
    <name type="scientific">Mycobacterium sp. (strain MCS)</name>
    <dbReference type="NCBI Taxonomy" id="164756"/>
    <lineage>
        <taxon>Bacteria</taxon>
        <taxon>Bacillati</taxon>
        <taxon>Actinomycetota</taxon>
        <taxon>Actinomycetes</taxon>
        <taxon>Mycobacteriales</taxon>
        <taxon>Mycobacteriaceae</taxon>
        <taxon>Mycobacterium</taxon>
    </lineage>
</organism>
<dbReference type="AlphaFoldDB" id="A0A5Q5BT58"/>
<dbReference type="KEGG" id="mmc:Mmcs_5507"/>